<reference evidence="2" key="1">
    <citation type="submission" date="2023-03" db="EMBL/GenBank/DDBJ databases">
        <title>Massive genome expansion in bonnet fungi (Mycena s.s.) driven by repeated elements and novel gene families across ecological guilds.</title>
        <authorList>
            <consortium name="Lawrence Berkeley National Laboratory"/>
            <person name="Harder C.B."/>
            <person name="Miyauchi S."/>
            <person name="Viragh M."/>
            <person name="Kuo A."/>
            <person name="Thoen E."/>
            <person name="Andreopoulos B."/>
            <person name="Lu D."/>
            <person name="Skrede I."/>
            <person name="Drula E."/>
            <person name="Henrissat B."/>
            <person name="Morin E."/>
            <person name="Kohler A."/>
            <person name="Barry K."/>
            <person name="LaButti K."/>
            <person name="Morin E."/>
            <person name="Salamov A."/>
            <person name="Lipzen A."/>
            <person name="Mereny Z."/>
            <person name="Hegedus B."/>
            <person name="Baldrian P."/>
            <person name="Stursova M."/>
            <person name="Weitz H."/>
            <person name="Taylor A."/>
            <person name="Grigoriev I.V."/>
            <person name="Nagy L.G."/>
            <person name="Martin F."/>
            <person name="Kauserud H."/>
        </authorList>
    </citation>
    <scope>NUCLEOTIDE SEQUENCE</scope>
    <source>
        <strain evidence="2">CBHHK173m</strain>
    </source>
</reference>
<keyword evidence="3" id="KW-1185">Reference proteome</keyword>
<sequence length="459" mass="50907">MISASRSDSHVFATRKRKAEDLDAGALFTAVLNRLRHHRRFAAIDQDDWEDAKSEILLDAELPEPPFSPRPFTDAQPFYEDLFAKDVGDINIAEDLALLSGVEDSDSSPADRYHEAAVALRENTLWKSVKNHVLMENQTSCRTAIDLVLLTAMELAQQQIAESSDVDDALCERHKLQRNCLDSDAREVRSWAVLLQELDIKDQELLPRMFLHGIFDYLLAVVPNTPKVRYTTKIASEFLKWSGMYAMSDLAQYIGQSSASVVEAKSGTTMRGKKAWAQVTAQGAALCVLTKRPSVINTLTDGVRWRFVRVSQIPDGFPSFPSSQLSDLPPTSSVPRRRKSDRLAGKLPALPTIAERKPFTAEATRDLDIFEVRDLAIILRLLELARSSTPTKSPRHRPMYPKSPTGIPLLCTGSSPSSPDFASSHPAAVDPNTPGLPSARVSEPDASHNAIDRLLRRSL</sequence>
<dbReference type="EMBL" id="JARJCN010000068">
    <property type="protein sequence ID" value="KAJ7078178.1"/>
    <property type="molecule type" value="Genomic_DNA"/>
</dbReference>
<name>A0AAD6XKV0_9AGAR</name>
<accession>A0AAD6XKV0</accession>
<organism evidence="2 3">
    <name type="scientific">Mycena belliarum</name>
    <dbReference type="NCBI Taxonomy" id="1033014"/>
    <lineage>
        <taxon>Eukaryota</taxon>
        <taxon>Fungi</taxon>
        <taxon>Dikarya</taxon>
        <taxon>Basidiomycota</taxon>
        <taxon>Agaricomycotina</taxon>
        <taxon>Agaricomycetes</taxon>
        <taxon>Agaricomycetidae</taxon>
        <taxon>Agaricales</taxon>
        <taxon>Marasmiineae</taxon>
        <taxon>Mycenaceae</taxon>
        <taxon>Mycena</taxon>
    </lineage>
</organism>
<dbReference type="AlphaFoldDB" id="A0AAD6XKV0"/>
<feature type="compositionally biased region" description="Basic and acidic residues" evidence="1">
    <location>
        <begin position="442"/>
        <end position="459"/>
    </location>
</feature>
<protein>
    <submittedName>
        <fullName evidence="2">Uncharacterized protein</fullName>
    </submittedName>
</protein>
<feature type="region of interest" description="Disordered" evidence="1">
    <location>
        <begin position="321"/>
        <end position="344"/>
    </location>
</feature>
<proteinExistence type="predicted"/>
<feature type="compositionally biased region" description="Polar residues" evidence="1">
    <location>
        <begin position="321"/>
        <end position="334"/>
    </location>
</feature>
<feature type="compositionally biased region" description="Low complexity" evidence="1">
    <location>
        <begin position="414"/>
        <end position="428"/>
    </location>
</feature>
<evidence type="ECO:0000256" key="1">
    <source>
        <dbReference type="SAM" id="MobiDB-lite"/>
    </source>
</evidence>
<gene>
    <name evidence="2" type="ORF">B0H15DRAFT_1025953</name>
</gene>
<comment type="caution">
    <text evidence="2">The sequence shown here is derived from an EMBL/GenBank/DDBJ whole genome shotgun (WGS) entry which is preliminary data.</text>
</comment>
<evidence type="ECO:0000313" key="2">
    <source>
        <dbReference type="EMBL" id="KAJ7078178.1"/>
    </source>
</evidence>
<feature type="region of interest" description="Disordered" evidence="1">
    <location>
        <begin position="388"/>
        <end position="459"/>
    </location>
</feature>
<dbReference type="Proteomes" id="UP001222325">
    <property type="component" value="Unassembled WGS sequence"/>
</dbReference>
<evidence type="ECO:0000313" key="3">
    <source>
        <dbReference type="Proteomes" id="UP001222325"/>
    </source>
</evidence>